<dbReference type="Pfam" id="PF00264">
    <property type="entry name" value="Tyrosinase"/>
    <property type="match status" value="1"/>
</dbReference>
<dbReference type="PANTHER" id="PTHR11474:SF126">
    <property type="entry name" value="TYROSINASE-LIKE PROTEIN TYR-1-RELATED"/>
    <property type="match status" value="1"/>
</dbReference>
<organism evidence="6 7">
    <name type="scientific">Cladosporium halotolerans</name>
    <dbReference type="NCBI Taxonomy" id="1052096"/>
    <lineage>
        <taxon>Eukaryota</taxon>
        <taxon>Fungi</taxon>
        <taxon>Dikarya</taxon>
        <taxon>Ascomycota</taxon>
        <taxon>Pezizomycotina</taxon>
        <taxon>Dothideomycetes</taxon>
        <taxon>Dothideomycetidae</taxon>
        <taxon>Cladosporiales</taxon>
        <taxon>Cladosporiaceae</taxon>
        <taxon>Cladosporium</taxon>
    </lineage>
</organism>
<dbReference type="PRINTS" id="PR00092">
    <property type="entry name" value="TYROSINASE"/>
</dbReference>
<keyword evidence="4" id="KW-0732">Signal</keyword>
<keyword evidence="7" id="KW-1185">Reference proteome</keyword>
<evidence type="ECO:0000256" key="4">
    <source>
        <dbReference type="SAM" id="SignalP"/>
    </source>
</evidence>
<evidence type="ECO:0000256" key="3">
    <source>
        <dbReference type="SAM" id="MobiDB-lite"/>
    </source>
</evidence>
<dbReference type="InterPro" id="IPR002227">
    <property type="entry name" value="Tyrosinase_Cu-bd"/>
</dbReference>
<dbReference type="AlphaFoldDB" id="A0AB34KRY9"/>
<dbReference type="PANTHER" id="PTHR11474">
    <property type="entry name" value="TYROSINASE FAMILY MEMBER"/>
    <property type="match status" value="1"/>
</dbReference>
<gene>
    <name evidence="6" type="ORF">WHR41_04014</name>
</gene>
<proteinExistence type="predicted"/>
<dbReference type="InterPro" id="IPR008922">
    <property type="entry name" value="Di-copper_centre_dom_sf"/>
</dbReference>
<dbReference type="InterPro" id="IPR050316">
    <property type="entry name" value="Tyrosinase/Hemocyanin"/>
</dbReference>
<protein>
    <recommendedName>
        <fullName evidence="5">Tyrosinase copper-binding domain-containing protein</fullName>
    </recommendedName>
</protein>
<feature type="signal peptide" evidence="4">
    <location>
        <begin position="1"/>
        <end position="19"/>
    </location>
</feature>
<comment type="caution">
    <text evidence="6">The sequence shown here is derived from an EMBL/GenBank/DDBJ whole genome shotgun (WGS) entry which is preliminary data.</text>
</comment>
<dbReference type="SUPFAM" id="SSF48056">
    <property type="entry name" value="Di-copper centre-containing domain"/>
    <property type="match status" value="1"/>
</dbReference>
<feature type="region of interest" description="Disordered" evidence="3">
    <location>
        <begin position="27"/>
        <end position="57"/>
    </location>
</feature>
<evidence type="ECO:0000313" key="6">
    <source>
        <dbReference type="EMBL" id="KAL1586936.1"/>
    </source>
</evidence>
<dbReference type="GeneID" id="96005458"/>
<evidence type="ECO:0000259" key="5">
    <source>
        <dbReference type="Pfam" id="PF00264"/>
    </source>
</evidence>
<name>A0AB34KRY9_9PEZI</name>
<dbReference type="Gene3D" id="1.10.1280.10">
    <property type="entry name" value="Di-copper center containing domain from catechol oxidase"/>
    <property type="match status" value="1"/>
</dbReference>
<reference evidence="6 7" key="1">
    <citation type="journal article" date="2020" name="Microbiol. Resour. Announc.">
        <title>Draft Genome Sequence of a Cladosporium Species Isolated from the Mesophotic Ascidian Didemnum maculosum.</title>
        <authorList>
            <person name="Gioti A."/>
            <person name="Siaperas R."/>
            <person name="Nikolaivits E."/>
            <person name="Le Goff G."/>
            <person name="Ouazzani J."/>
            <person name="Kotoulas G."/>
            <person name="Topakas E."/>
        </authorList>
    </citation>
    <scope>NUCLEOTIDE SEQUENCE [LARGE SCALE GENOMIC DNA]</scope>
    <source>
        <strain evidence="6 7">TM138-S3</strain>
    </source>
</reference>
<sequence length="379" mass="42044">MHSFVTAAVVLTSACNIIAAPAGASNSLLSRSPQEESEPCESEAPTPYPPPKGTGACENPRVRKEWRALTDVEKKDYIDAVLCLQHQPAITKEQFANNSDLNPINRYDDFHAVHNLQTPNIHFVGHFASWHRYMMHEYERTLRDVCGYKGSQPYWNWSLDAQPNNNLSVAIYDTDVFSPTVGFGGNGKYVELPEEVEGPFRAWGRSGGGCVQDGPFTVPNFHVNIGEKNGSSCLRRDFLPAVLHEDADPKQVQLVLDQPNYTKFARQLEGGPSFAIPAIHAGGHFGVGGMLGQAGDAANSPGEPLFYMHHTMIDYVFWKWQQKDLENRLTDIGGPVHYLDFGGENVTLDFQIDLGAIAPPITLREALNTEGELFCYTYE</sequence>
<dbReference type="Proteomes" id="UP000803884">
    <property type="component" value="Unassembled WGS sequence"/>
</dbReference>
<keyword evidence="1" id="KW-0479">Metal-binding</keyword>
<feature type="chain" id="PRO_5044311321" description="Tyrosinase copper-binding domain-containing protein" evidence="4">
    <location>
        <begin position="20"/>
        <end position="379"/>
    </location>
</feature>
<dbReference type="RefSeq" id="XP_069230041.1">
    <property type="nucleotide sequence ID" value="XM_069372620.1"/>
</dbReference>
<evidence type="ECO:0000313" key="7">
    <source>
        <dbReference type="Proteomes" id="UP000803884"/>
    </source>
</evidence>
<dbReference type="GO" id="GO:0046872">
    <property type="term" value="F:metal ion binding"/>
    <property type="evidence" value="ECO:0007669"/>
    <property type="project" value="UniProtKB-KW"/>
</dbReference>
<accession>A0AB34KRY9</accession>
<keyword evidence="2" id="KW-0186">Copper</keyword>
<evidence type="ECO:0000256" key="1">
    <source>
        <dbReference type="ARBA" id="ARBA00022723"/>
    </source>
</evidence>
<evidence type="ECO:0000256" key="2">
    <source>
        <dbReference type="ARBA" id="ARBA00023008"/>
    </source>
</evidence>
<dbReference type="EMBL" id="JAAQHG020000012">
    <property type="protein sequence ID" value="KAL1586936.1"/>
    <property type="molecule type" value="Genomic_DNA"/>
</dbReference>
<feature type="domain" description="Tyrosinase copper-binding" evidence="5">
    <location>
        <begin position="105"/>
        <end position="323"/>
    </location>
</feature>
<dbReference type="GO" id="GO:0016491">
    <property type="term" value="F:oxidoreductase activity"/>
    <property type="evidence" value="ECO:0007669"/>
    <property type="project" value="InterPro"/>
</dbReference>